<dbReference type="Pfam" id="PF00831">
    <property type="entry name" value="Ribosomal_L29"/>
    <property type="match status" value="1"/>
</dbReference>
<reference evidence="6 7" key="1">
    <citation type="submission" date="2020-08" db="EMBL/GenBank/DDBJ databases">
        <title>Genomic Encyclopedia of Type Strains, Phase IV (KMG-IV): sequencing the most valuable type-strain genomes for metagenomic binning, comparative biology and taxonomic classification.</title>
        <authorList>
            <person name="Goeker M."/>
        </authorList>
    </citation>
    <scope>NUCLEOTIDE SEQUENCE [LARGE SCALE GENOMIC DNA]</scope>
    <source>
        <strain evidence="6 7">DSM 103725</strain>
    </source>
</reference>
<dbReference type="SUPFAM" id="SSF46561">
    <property type="entry name" value="Ribosomal protein L29 (L29p)"/>
    <property type="match status" value="1"/>
</dbReference>
<dbReference type="PROSITE" id="PS00579">
    <property type="entry name" value="RIBOSOMAL_L29"/>
    <property type="match status" value="1"/>
</dbReference>
<name>A0A7X0HAW7_9BACT</name>
<dbReference type="EMBL" id="JACHGY010000001">
    <property type="protein sequence ID" value="MBB6431034.1"/>
    <property type="molecule type" value="Genomic_DNA"/>
</dbReference>
<protein>
    <recommendedName>
        <fullName evidence="4 5">Large ribosomal subunit protein uL29</fullName>
    </recommendedName>
</protein>
<comment type="similarity">
    <text evidence="1 5">Belongs to the universal ribosomal protein uL29 family.</text>
</comment>
<dbReference type="NCBIfam" id="TIGR00012">
    <property type="entry name" value="L29"/>
    <property type="match status" value="1"/>
</dbReference>
<keyword evidence="7" id="KW-1185">Reference proteome</keyword>
<proteinExistence type="inferred from homology"/>
<dbReference type="InterPro" id="IPR018254">
    <property type="entry name" value="Ribosomal_uL29_CS"/>
</dbReference>
<dbReference type="GO" id="GO:0006412">
    <property type="term" value="P:translation"/>
    <property type="evidence" value="ECO:0007669"/>
    <property type="project" value="UniProtKB-UniRule"/>
</dbReference>
<evidence type="ECO:0000256" key="5">
    <source>
        <dbReference type="HAMAP-Rule" id="MF_00374"/>
    </source>
</evidence>
<gene>
    <name evidence="5" type="primary">rpmC</name>
    <name evidence="6" type="ORF">HNQ40_002840</name>
</gene>
<evidence type="ECO:0000256" key="2">
    <source>
        <dbReference type="ARBA" id="ARBA00022980"/>
    </source>
</evidence>
<dbReference type="Gene3D" id="1.10.287.310">
    <property type="match status" value="1"/>
</dbReference>
<sequence length="69" mass="7982">MKANEVHKMSDAELVETVGQLRSRLFELRTQSVTEKLENPKELGNIRRDIARVLTEKRTREIASTQESN</sequence>
<dbReference type="InterPro" id="IPR036049">
    <property type="entry name" value="Ribosomal_uL29_sf"/>
</dbReference>
<keyword evidence="2 5" id="KW-0689">Ribosomal protein</keyword>
<keyword evidence="3 5" id="KW-0687">Ribonucleoprotein</keyword>
<evidence type="ECO:0000313" key="6">
    <source>
        <dbReference type="EMBL" id="MBB6431034.1"/>
    </source>
</evidence>
<organism evidence="6 7">
    <name type="scientific">Algisphaera agarilytica</name>
    <dbReference type="NCBI Taxonomy" id="1385975"/>
    <lineage>
        <taxon>Bacteria</taxon>
        <taxon>Pseudomonadati</taxon>
        <taxon>Planctomycetota</taxon>
        <taxon>Phycisphaerae</taxon>
        <taxon>Phycisphaerales</taxon>
        <taxon>Phycisphaeraceae</taxon>
        <taxon>Algisphaera</taxon>
    </lineage>
</organism>
<dbReference type="GO" id="GO:0003735">
    <property type="term" value="F:structural constituent of ribosome"/>
    <property type="evidence" value="ECO:0007669"/>
    <property type="project" value="InterPro"/>
</dbReference>
<dbReference type="PANTHER" id="PTHR10916:SF0">
    <property type="entry name" value="LARGE RIBOSOMAL SUBUNIT PROTEIN UL29C"/>
    <property type="match status" value="1"/>
</dbReference>
<evidence type="ECO:0000256" key="3">
    <source>
        <dbReference type="ARBA" id="ARBA00023274"/>
    </source>
</evidence>
<dbReference type="CDD" id="cd00427">
    <property type="entry name" value="Ribosomal_L29_HIP"/>
    <property type="match status" value="1"/>
</dbReference>
<dbReference type="HAMAP" id="MF_00374">
    <property type="entry name" value="Ribosomal_uL29"/>
    <property type="match status" value="1"/>
</dbReference>
<dbReference type="GO" id="GO:0022625">
    <property type="term" value="C:cytosolic large ribosomal subunit"/>
    <property type="evidence" value="ECO:0007669"/>
    <property type="project" value="TreeGrafter"/>
</dbReference>
<accession>A0A7X0HAW7</accession>
<evidence type="ECO:0000256" key="4">
    <source>
        <dbReference type="ARBA" id="ARBA00035204"/>
    </source>
</evidence>
<dbReference type="InterPro" id="IPR001854">
    <property type="entry name" value="Ribosomal_uL29"/>
</dbReference>
<dbReference type="RefSeq" id="WP_184678531.1">
    <property type="nucleotide sequence ID" value="NZ_JACHGY010000001.1"/>
</dbReference>
<dbReference type="AlphaFoldDB" id="A0A7X0HAW7"/>
<comment type="caution">
    <text evidence="6">The sequence shown here is derived from an EMBL/GenBank/DDBJ whole genome shotgun (WGS) entry which is preliminary data.</text>
</comment>
<dbReference type="PANTHER" id="PTHR10916">
    <property type="entry name" value="60S RIBOSOMAL PROTEIN L35/50S RIBOSOMAL PROTEIN L29"/>
    <property type="match status" value="1"/>
</dbReference>
<dbReference type="InterPro" id="IPR050063">
    <property type="entry name" value="Ribosomal_protein_uL29"/>
</dbReference>
<evidence type="ECO:0000256" key="1">
    <source>
        <dbReference type="ARBA" id="ARBA00009254"/>
    </source>
</evidence>
<evidence type="ECO:0000313" key="7">
    <source>
        <dbReference type="Proteomes" id="UP000541810"/>
    </source>
</evidence>
<dbReference type="Proteomes" id="UP000541810">
    <property type="component" value="Unassembled WGS sequence"/>
</dbReference>